<dbReference type="InterPro" id="IPR004821">
    <property type="entry name" value="Cyt_trans-like"/>
</dbReference>
<dbReference type="Proteomes" id="UP001212152">
    <property type="component" value="Unassembled WGS sequence"/>
</dbReference>
<dbReference type="AlphaFoldDB" id="A0AAD5TNS3"/>
<reference evidence="3" key="1">
    <citation type="submission" date="2020-05" db="EMBL/GenBank/DDBJ databases">
        <title>Phylogenomic resolution of chytrid fungi.</title>
        <authorList>
            <person name="Stajich J.E."/>
            <person name="Amses K."/>
            <person name="Simmons R."/>
            <person name="Seto K."/>
            <person name="Myers J."/>
            <person name="Bonds A."/>
            <person name="Quandt C.A."/>
            <person name="Barry K."/>
            <person name="Liu P."/>
            <person name="Grigoriev I."/>
            <person name="Longcore J.E."/>
            <person name="James T.Y."/>
        </authorList>
    </citation>
    <scope>NUCLEOTIDE SEQUENCE</scope>
    <source>
        <strain evidence="3">JEL0379</strain>
    </source>
</reference>
<feature type="region of interest" description="Disordered" evidence="1">
    <location>
        <begin position="150"/>
        <end position="178"/>
    </location>
</feature>
<dbReference type="GO" id="GO:0004140">
    <property type="term" value="F:dephospho-CoA kinase activity"/>
    <property type="evidence" value="ECO:0007669"/>
    <property type="project" value="TreeGrafter"/>
</dbReference>
<evidence type="ECO:0000256" key="1">
    <source>
        <dbReference type="SAM" id="MobiDB-lite"/>
    </source>
</evidence>
<evidence type="ECO:0000259" key="2">
    <source>
        <dbReference type="Pfam" id="PF01467"/>
    </source>
</evidence>
<dbReference type="PANTHER" id="PTHR10695:SF46">
    <property type="entry name" value="BIFUNCTIONAL COENZYME A SYNTHASE-RELATED"/>
    <property type="match status" value="1"/>
</dbReference>
<sequence>MSNSRPKSFLLPIALDSLSSPLHRAIALVHEAVALLLLPCGPRPHPSNCLGLKIIVACPELAAGAADRWHEMQSVLAALYAAAGKAAHERDYPVLDVDVIFEEWCGYDPWLGDTEDGGVAVVGYAEDQAALALVNTRRAKDRLSHLHFIPVPEPDTSADSSSPATEGAPPASPTQPGHAYENVAMGGTFDHLHGGHKILLTAAVWLTRQRLVCGVMDLDPPRLAKKKGAKYIESLDTRIDAVKRFLNLIRREQLQYDIVPIADEYGPTRTDPNIQAIIGSLETKRGCEAVNTLRAENGLCALDVFTIDVISSSSAKVQPSAMEDKISSTAIRQYLERLDAS</sequence>
<evidence type="ECO:0000313" key="3">
    <source>
        <dbReference type="EMBL" id="KAJ3180640.1"/>
    </source>
</evidence>
<dbReference type="SUPFAM" id="SSF52374">
    <property type="entry name" value="Nucleotidylyl transferase"/>
    <property type="match status" value="1"/>
</dbReference>
<feature type="domain" description="Cytidyltransferase-like" evidence="2">
    <location>
        <begin position="185"/>
        <end position="333"/>
    </location>
</feature>
<evidence type="ECO:0000313" key="4">
    <source>
        <dbReference type="Proteomes" id="UP001212152"/>
    </source>
</evidence>
<name>A0AAD5TNS3_9FUNG</name>
<dbReference type="PANTHER" id="PTHR10695">
    <property type="entry name" value="DEPHOSPHO-COA KINASE-RELATED"/>
    <property type="match status" value="1"/>
</dbReference>
<dbReference type="Gene3D" id="3.40.50.620">
    <property type="entry name" value="HUPs"/>
    <property type="match status" value="1"/>
</dbReference>
<comment type="caution">
    <text evidence="3">The sequence shown here is derived from an EMBL/GenBank/DDBJ whole genome shotgun (WGS) entry which is preliminary data.</text>
</comment>
<dbReference type="InterPro" id="IPR014729">
    <property type="entry name" value="Rossmann-like_a/b/a_fold"/>
</dbReference>
<proteinExistence type="predicted"/>
<organism evidence="3 4">
    <name type="scientific">Geranomyces variabilis</name>
    <dbReference type="NCBI Taxonomy" id="109894"/>
    <lineage>
        <taxon>Eukaryota</taxon>
        <taxon>Fungi</taxon>
        <taxon>Fungi incertae sedis</taxon>
        <taxon>Chytridiomycota</taxon>
        <taxon>Chytridiomycota incertae sedis</taxon>
        <taxon>Chytridiomycetes</taxon>
        <taxon>Spizellomycetales</taxon>
        <taxon>Powellomycetaceae</taxon>
        <taxon>Geranomyces</taxon>
    </lineage>
</organism>
<dbReference type="Pfam" id="PF01467">
    <property type="entry name" value="CTP_transf_like"/>
    <property type="match status" value="1"/>
</dbReference>
<gene>
    <name evidence="3" type="ORF">HDU87_001753</name>
</gene>
<keyword evidence="4" id="KW-1185">Reference proteome</keyword>
<protein>
    <recommendedName>
        <fullName evidence="2">Cytidyltransferase-like domain-containing protein</fullName>
    </recommendedName>
</protein>
<dbReference type="GO" id="GO:0015937">
    <property type="term" value="P:coenzyme A biosynthetic process"/>
    <property type="evidence" value="ECO:0007669"/>
    <property type="project" value="TreeGrafter"/>
</dbReference>
<dbReference type="EMBL" id="JADGJQ010000015">
    <property type="protein sequence ID" value="KAJ3180640.1"/>
    <property type="molecule type" value="Genomic_DNA"/>
</dbReference>
<accession>A0AAD5TNS3</accession>